<name>A0ABU8EC13_9ACTN</name>
<feature type="transmembrane region" description="Helical" evidence="1">
    <location>
        <begin position="137"/>
        <end position="157"/>
    </location>
</feature>
<sequence>MTTALSSSAAAPTAAPPTAPVRWLLALGVGVAVGALTSPAQTLLGSTVLSGLTNAVGPWLLAPFLVAAWARSTRSAVLVGVLACTAQVAGYYIVSAARGFGVAPVPVAVWLVAGVVGGAVLGLAGRAWRTGEGRERGLGIAVLVAAWLAEAVVLFGVVLGHPGQAAVAGGVGVLLLLVLGSHRRQHLAAARWLLPAVAAGALGFGVLLALL</sequence>
<evidence type="ECO:0000313" key="2">
    <source>
        <dbReference type="EMBL" id="MEI4280364.1"/>
    </source>
</evidence>
<keyword evidence="3" id="KW-1185">Reference proteome</keyword>
<feature type="transmembrane region" description="Helical" evidence="1">
    <location>
        <begin position="107"/>
        <end position="125"/>
    </location>
</feature>
<reference evidence="2 3" key="1">
    <citation type="submission" date="2024-03" db="EMBL/GenBank/DDBJ databases">
        <title>Draft genome sequence of Klenkia terrae.</title>
        <authorList>
            <person name="Duangmal K."/>
            <person name="Chantavorakit T."/>
        </authorList>
    </citation>
    <scope>NUCLEOTIDE SEQUENCE [LARGE SCALE GENOMIC DNA]</scope>
    <source>
        <strain evidence="2 3">JCM 17786</strain>
    </source>
</reference>
<dbReference type="EMBL" id="JBAPLV010000022">
    <property type="protein sequence ID" value="MEI4280364.1"/>
    <property type="molecule type" value="Genomic_DNA"/>
</dbReference>
<feature type="transmembrane region" description="Helical" evidence="1">
    <location>
        <begin position="52"/>
        <end position="70"/>
    </location>
</feature>
<keyword evidence="1" id="KW-0812">Transmembrane</keyword>
<evidence type="ECO:0000256" key="1">
    <source>
        <dbReference type="SAM" id="Phobius"/>
    </source>
</evidence>
<proteinExistence type="predicted"/>
<feature type="transmembrane region" description="Helical" evidence="1">
    <location>
        <begin position="77"/>
        <end position="95"/>
    </location>
</feature>
<keyword evidence="1" id="KW-1133">Transmembrane helix</keyword>
<evidence type="ECO:0000313" key="3">
    <source>
        <dbReference type="Proteomes" id="UP001373496"/>
    </source>
</evidence>
<dbReference type="InterPro" id="IPR045393">
    <property type="entry name" value="DUF6518"/>
</dbReference>
<dbReference type="Pfam" id="PF20128">
    <property type="entry name" value="DUF6518"/>
    <property type="match status" value="1"/>
</dbReference>
<organism evidence="2 3">
    <name type="scientific">Klenkia terrae</name>
    <dbReference type="NCBI Taxonomy" id="1052259"/>
    <lineage>
        <taxon>Bacteria</taxon>
        <taxon>Bacillati</taxon>
        <taxon>Actinomycetota</taxon>
        <taxon>Actinomycetes</taxon>
        <taxon>Geodermatophilales</taxon>
        <taxon>Geodermatophilaceae</taxon>
        <taxon>Klenkia</taxon>
    </lineage>
</organism>
<feature type="transmembrane region" description="Helical" evidence="1">
    <location>
        <begin position="163"/>
        <end position="180"/>
    </location>
</feature>
<keyword evidence="1" id="KW-0472">Membrane</keyword>
<protein>
    <submittedName>
        <fullName evidence="2">DUF6518 family protein</fullName>
    </submittedName>
</protein>
<gene>
    <name evidence="2" type="ORF">UXQ13_17960</name>
</gene>
<accession>A0ABU8EC13</accession>
<dbReference type="RefSeq" id="WP_225235819.1">
    <property type="nucleotide sequence ID" value="NZ_JBAPLV010000022.1"/>
</dbReference>
<comment type="caution">
    <text evidence="2">The sequence shown here is derived from an EMBL/GenBank/DDBJ whole genome shotgun (WGS) entry which is preliminary data.</text>
</comment>
<dbReference type="Proteomes" id="UP001373496">
    <property type="component" value="Unassembled WGS sequence"/>
</dbReference>
<feature type="transmembrane region" description="Helical" evidence="1">
    <location>
        <begin position="21"/>
        <end position="40"/>
    </location>
</feature>
<feature type="transmembrane region" description="Helical" evidence="1">
    <location>
        <begin position="192"/>
        <end position="210"/>
    </location>
</feature>